<organism evidence="6 7">
    <name type="scientific">Pleionea litopenaei</name>
    <dbReference type="NCBI Taxonomy" id="3070815"/>
    <lineage>
        <taxon>Bacteria</taxon>
        <taxon>Pseudomonadati</taxon>
        <taxon>Pseudomonadota</taxon>
        <taxon>Gammaproteobacteria</taxon>
        <taxon>Oceanospirillales</taxon>
        <taxon>Pleioneaceae</taxon>
        <taxon>Pleionea</taxon>
    </lineage>
</organism>
<evidence type="ECO:0000259" key="4">
    <source>
        <dbReference type="Pfam" id="PF25954"/>
    </source>
</evidence>
<dbReference type="Gene3D" id="2.40.50.100">
    <property type="match status" value="1"/>
</dbReference>
<reference evidence="6 7" key="1">
    <citation type="submission" date="2023-08" db="EMBL/GenBank/DDBJ databases">
        <title>Pleionea litopenaei sp. nov., isolated from stomach of juvenile Litopenaeus vannamei.</title>
        <authorList>
            <person name="Rho A.M."/>
            <person name="Hwang C.Y."/>
        </authorList>
    </citation>
    <scope>NUCLEOTIDE SEQUENCE [LARGE SCALE GENOMIC DNA]</scope>
    <source>
        <strain evidence="6 7">HL-JVS1</strain>
    </source>
</reference>
<evidence type="ECO:0000256" key="2">
    <source>
        <dbReference type="SAM" id="Coils"/>
    </source>
</evidence>
<dbReference type="Gene3D" id="2.40.420.20">
    <property type="match status" value="1"/>
</dbReference>
<dbReference type="Pfam" id="PF25954">
    <property type="entry name" value="Beta-barrel_RND_2"/>
    <property type="match status" value="1"/>
</dbReference>
<protein>
    <submittedName>
        <fullName evidence="6">Efflux RND transporter periplasmic adaptor subunit</fullName>
    </submittedName>
</protein>
<dbReference type="KEGG" id="plei:Q9312_11375"/>
<dbReference type="GO" id="GO:1990281">
    <property type="term" value="C:efflux pump complex"/>
    <property type="evidence" value="ECO:0007669"/>
    <property type="project" value="TreeGrafter"/>
</dbReference>
<gene>
    <name evidence="6" type="ORF">Q9312_11375</name>
</gene>
<dbReference type="EMBL" id="CP133548">
    <property type="protein sequence ID" value="WMS85817.1"/>
    <property type="molecule type" value="Genomic_DNA"/>
</dbReference>
<feature type="domain" description="YknX-like C-terminal permuted SH3-like" evidence="5">
    <location>
        <begin position="252"/>
        <end position="322"/>
    </location>
</feature>
<evidence type="ECO:0000259" key="3">
    <source>
        <dbReference type="Pfam" id="PF25917"/>
    </source>
</evidence>
<dbReference type="Pfam" id="PF25917">
    <property type="entry name" value="BSH_RND"/>
    <property type="match status" value="1"/>
</dbReference>
<dbReference type="InterPro" id="IPR006143">
    <property type="entry name" value="RND_pump_MFP"/>
</dbReference>
<dbReference type="GO" id="GO:0015562">
    <property type="term" value="F:efflux transmembrane transporter activity"/>
    <property type="evidence" value="ECO:0007669"/>
    <property type="project" value="TreeGrafter"/>
</dbReference>
<feature type="domain" description="CusB-like beta-barrel" evidence="4">
    <location>
        <begin position="176"/>
        <end position="246"/>
    </location>
</feature>
<dbReference type="InterPro" id="IPR058792">
    <property type="entry name" value="Beta-barrel_RND_2"/>
</dbReference>
<dbReference type="PANTHER" id="PTHR30469:SF16">
    <property type="entry name" value="HAE1 FAMILY EFFLUX PUMP MFP COMPONENT"/>
    <property type="match status" value="1"/>
</dbReference>
<name>A0AA51RQR7_9GAMM</name>
<dbReference type="Pfam" id="PF25989">
    <property type="entry name" value="YknX_C"/>
    <property type="match status" value="1"/>
</dbReference>
<dbReference type="Gene3D" id="1.10.287.470">
    <property type="entry name" value="Helix hairpin bin"/>
    <property type="match status" value="1"/>
</dbReference>
<keyword evidence="7" id="KW-1185">Reference proteome</keyword>
<evidence type="ECO:0000313" key="7">
    <source>
        <dbReference type="Proteomes" id="UP001239782"/>
    </source>
</evidence>
<dbReference type="PANTHER" id="PTHR30469">
    <property type="entry name" value="MULTIDRUG RESISTANCE PROTEIN MDTA"/>
    <property type="match status" value="1"/>
</dbReference>
<feature type="domain" description="Multidrug resistance protein MdtA-like barrel-sandwich hybrid" evidence="3">
    <location>
        <begin position="40"/>
        <end position="160"/>
    </location>
</feature>
<dbReference type="Proteomes" id="UP001239782">
    <property type="component" value="Chromosome"/>
</dbReference>
<accession>A0AA51RQR7</accession>
<proteinExistence type="inferred from homology"/>
<comment type="similarity">
    <text evidence="1">Belongs to the membrane fusion protein (MFP) (TC 8.A.1) family.</text>
</comment>
<dbReference type="PRINTS" id="PR01490">
    <property type="entry name" value="RTXTOXIND"/>
</dbReference>
<dbReference type="AlphaFoldDB" id="A0AA51RQR7"/>
<dbReference type="NCBIfam" id="TIGR01730">
    <property type="entry name" value="RND_mfp"/>
    <property type="match status" value="1"/>
</dbReference>
<evidence type="ECO:0000313" key="6">
    <source>
        <dbReference type="EMBL" id="WMS85817.1"/>
    </source>
</evidence>
<sequence>MALSVANITAAETPVIVTTVNKVDFIDEVEGLGTLRANESVDLMSSVTERVTKVLFSDGQRVKQGQVLVELDSAEEQSQLAEEQSRLNEALKQVKRLEPLARKNAATQATLDEQQREVETARARMQAIQSRINERKIRAPFDGVVGLRNLSVGAIVQPGTLVTTIDDDSIMKLDFSIPALFITAVKPGLSIAATSRAFENQLFRGEVSSVDSRIDPVTRSVVVRALINNDQYQLKPGLLMRVELQANPRKTLVIPEESVLPTATRNFIYLVKRSGEQLVAERIEVTLGKRRKGEVEVLSGLQEKDQIIVHGINRVQSGQPITIRAEEKNNETLKQMLNKSGS</sequence>
<dbReference type="InterPro" id="IPR058637">
    <property type="entry name" value="YknX-like_C"/>
</dbReference>
<dbReference type="RefSeq" id="WP_309200970.1">
    <property type="nucleotide sequence ID" value="NZ_CP133548.1"/>
</dbReference>
<dbReference type="Gene3D" id="2.40.30.170">
    <property type="match status" value="1"/>
</dbReference>
<dbReference type="InterPro" id="IPR058625">
    <property type="entry name" value="MdtA-like_BSH"/>
</dbReference>
<keyword evidence="2" id="KW-0175">Coiled coil</keyword>
<evidence type="ECO:0000256" key="1">
    <source>
        <dbReference type="ARBA" id="ARBA00009477"/>
    </source>
</evidence>
<dbReference type="SUPFAM" id="SSF111369">
    <property type="entry name" value="HlyD-like secretion proteins"/>
    <property type="match status" value="1"/>
</dbReference>
<feature type="coiled-coil region" evidence="2">
    <location>
        <begin position="73"/>
        <end position="131"/>
    </location>
</feature>
<evidence type="ECO:0000259" key="5">
    <source>
        <dbReference type="Pfam" id="PF25989"/>
    </source>
</evidence>